<dbReference type="EMBL" id="KX831394">
    <property type="protein sequence ID" value="AQX83392.1"/>
    <property type="molecule type" value="mRNA"/>
</dbReference>
<evidence type="ECO:0000313" key="15">
    <source>
        <dbReference type="RefSeq" id="XP_019845012.1"/>
    </source>
</evidence>
<dbReference type="PANTHER" id="PTHR24230:SF163">
    <property type="entry name" value="CORAZONIN RECEPTOR, ISOFORM B"/>
    <property type="match status" value="1"/>
</dbReference>
<feature type="transmembrane region" description="Helical" evidence="12">
    <location>
        <begin position="347"/>
        <end position="366"/>
    </location>
</feature>
<feature type="transmembrane region" description="Helical" evidence="12">
    <location>
        <begin position="201"/>
        <end position="219"/>
    </location>
</feature>
<keyword evidence="8 10" id="KW-0675">Receptor</keyword>
<evidence type="ECO:0000256" key="5">
    <source>
        <dbReference type="ARBA" id="ARBA00022989"/>
    </source>
</evidence>
<accession>A0A1S7BHU6</accession>
<dbReference type="PANTHER" id="PTHR24230">
    <property type="entry name" value="G-PROTEIN COUPLED RECEPTOR"/>
    <property type="match status" value="1"/>
</dbReference>
<reference evidence="14" key="1">
    <citation type="submission" date="2016-09" db="EMBL/GenBank/DDBJ databases">
        <authorList>
            <person name="Capua I."/>
            <person name="De Benedictis P."/>
            <person name="Joannis T."/>
            <person name="Lombin L.H."/>
            <person name="Cattoli G."/>
        </authorList>
    </citation>
    <scope>NUCLEOTIDE SEQUENCE</scope>
</reference>
<evidence type="ECO:0000313" key="14">
    <source>
        <dbReference type="EMBL" id="AQX83392.1"/>
    </source>
</evidence>
<keyword evidence="3" id="KW-1003">Cell membrane</keyword>
<dbReference type="Gene3D" id="1.20.1070.10">
    <property type="entry name" value="Rhodopsin 7-helix transmembrane proteins"/>
    <property type="match status" value="1"/>
</dbReference>
<dbReference type="GO" id="GO:0005886">
    <property type="term" value="C:plasma membrane"/>
    <property type="evidence" value="ECO:0007669"/>
    <property type="project" value="UniProtKB-SubCell"/>
</dbReference>
<protein>
    <submittedName>
        <fullName evidence="14">Plastid corazonin receptor</fullName>
    </submittedName>
    <submittedName>
        <fullName evidence="15">gonadotropin-releasing hormone receptor</fullName>
    </submittedName>
</protein>
<dbReference type="FunFam" id="1.20.1070.10:FF:000319">
    <property type="entry name" value="Drm corazonin receptor"/>
    <property type="match status" value="1"/>
</dbReference>
<dbReference type="PROSITE" id="PS50262">
    <property type="entry name" value="G_PROTEIN_RECEP_F1_2"/>
    <property type="match status" value="1"/>
</dbReference>
<keyword evidence="5 12" id="KW-1133">Transmembrane helix</keyword>
<proteinExistence type="evidence at transcript level"/>
<evidence type="ECO:0000256" key="8">
    <source>
        <dbReference type="ARBA" id="ARBA00023170"/>
    </source>
</evidence>
<feature type="compositionally biased region" description="Low complexity" evidence="11">
    <location>
        <begin position="494"/>
        <end position="503"/>
    </location>
</feature>
<name>A0A1S7BHU6_BACDO</name>
<feature type="transmembrane region" description="Helical" evidence="12">
    <location>
        <begin position="285"/>
        <end position="307"/>
    </location>
</feature>
<dbReference type="AlphaFoldDB" id="A0A1S7BHU6"/>
<reference evidence="14" key="2">
    <citation type="journal article" date="2017" name="Front. Physiol.">
        <title>A Role of Corazonin Receptor in Larval-Pupal Transition and Pupariation in the Oriental Fruit Fly Bactrocera dorsalis (Hendel) (Diptera: Tephritidae).</title>
        <authorList>
            <person name="Hou Q.L."/>
            <person name="Jiang H.B."/>
            <person name="Gui S.H."/>
            <person name="Chen E.H."/>
            <person name="Wei D.D."/>
            <person name="Li H.M."/>
            <person name="Wang J.J."/>
            <person name="Smagghe G."/>
        </authorList>
    </citation>
    <scope>NUCLEOTIDE SEQUENCE</scope>
</reference>
<dbReference type="GeneID" id="105223924"/>
<feature type="transmembrane region" description="Helical" evidence="12">
    <location>
        <begin position="153"/>
        <end position="181"/>
    </location>
</feature>
<sequence length="608" mass="68075">MEGASVVATTILNPQAAVGAMLEHFAENLSHPQQYYESHEPHARLAAAAIATTTLPNIALSRLAQVLTITQNLTDNTTIYPYLPDTLDTTLTPSATSKEVFYTHAPQFSTTTLIKVCVLGVMAIFSLFGNMLTMWNIYKTRFKRRSLRNSWNAIYSLLFHLSIADLLVTGFCIIGEAAWAYTVQWRGGDLLCKFFKLFQMFSLYLSTYVMVLIGVDRWFAVKFPMRSLYMTKRCYQFLGIVYMSSFILSIPQFFIFHLSRGPFIEDFHQCVTHGTYTAPWQEQSYTTFTLFSTFLIPFCVLTVTYISTFRAISRSEKIFLGPQQEPHTSANLMHTNRQRLIHKAKMNSLRLSFVIIIAFLICWAPYCTLMVLLQFVDIDDATSKRLIDGIFFFGMSNSLVNPLIYGAFHLHTIKSKSSDKGGNGGYSLNRADSQRNPSMLTAVTQIDGSGRSTRVNRQPSYYRAQHNFSNSSKEQASLLQMTPTTAIVHKFNSNSERSSVGSSPQTCSTNFTRSEMGDHEHESGCEGNGGGGAKRDANSHSTTVVYSFKKPAILRAQSFEALAIAPPNNRMQAPKAAPPVSENGFHRSVCVLSLEDCKICADEHISNV</sequence>
<comment type="subcellular location">
    <subcellularLocation>
        <location evidence="1">Cell membrane</location>
        <topology evidence="1">Multi-pass membrane protein</topology>
    </subcellularLocation>
</comment>
<evidence type="ECO:0000259" key="13">
    <source>
        <dbReference type="PROSITE" id="PS50262"/>
    </source>
</evidence>
<keyword evidence="9 10" id="KW-0807">Transducer</keyword>
<feature type="region of interest" description="Disordered" evidence="11">
    <location>
        <begin position="494"/>
        <end position="538"/>
    </location>
</feature>
<evidence type="ECO:0000256" key="12">
    <source>
        <dbReference type="SAM" id="Phobius"/>
    </source>
</evidence>
<comment type="similarity">
    <text evidence="2 10">Belongs to the G-protein coupled receptor 1 family.</text>
</comment>
<evidence type="ECO:0000256" key="3">
    <source>
        <dbReference type="ARBA" id="ARBA00022475"/>
    </source>
</evidence>
<dbReference type="PROSITE" id="PS00237">
    <property type="entry name" value="G_PROTEIN_RECEP_F1_1"/>
    <property type="match status" value="1"/>
</dbReference>
<dbReference type="OrthoDB" id="6022667at2759"/>
<evidence type="ECO:0000256" key="1">
    <source>
        <dbReference type="ARBA" id="ARBA00004651"/>
    </source>
</evidence>
<dbReference type="InterPro" id="IPR000276">
    <property type="entry name" value="GPCR_Rhodpsn"/>
</dbReference>
<evidence type="ECO:0000256" key="11">
    <source>
        <dbReference type="SAM" id="MobiDB-lite"/>
    </source>
</evidence>
<feature type="transmembrane region" description="Helical" evidence="12">
    <location>
        <begin position="240"/>
        <end position="258"/>
    </location>
</feature>
<dbReference type="SUPFAM" id="SSF81321">
    <property type="entry name" value="Family A G protein-coupled receptor-like"/>
    <property type="match status" value="1"/>
</dbReference>
<dbReference type="Pfam" id="PF00001">
    <property type="entry name" value="7tm_1"/>
    <property type="match status" value="1"/>
</dbReference>
<keyword evidence="6 10" id="KW-0297">G-protein coupled receptor</keyword>
<evidence type="ECO:0000256" key="2">
    <source>
        <dbReference type="ARBA" id="ARBA00010663"/>
    </source>
</evidence>
<keyword evidence="7 12" id="KW-0472">Membrane</keyword>
<dbReference type="GO" id="GO:0035237">
    <property type="term" value="F:corazonin receptor activity"/>
    <property type="evidence" value="ECO:0007669"/>
    <property type="project" value="TreeGrafter"/>
</dbReference>
<dbReference type="PRINTS" id="PR00237">
    <property type="entry name" value="GPCRRHODOPSN"/>
</dbReference>
<feature type="domain" description="G-protein coupled receptors family 1 profile" evidence="13">
    <location>
        <begin position="129"/>
        <end position="405"/>
    </location>
</feature>
<evidence type="ECO:0000256" key="9">
    <source>
        <dbReference type="ARBA" id="ARBA00023224"/>
    </source>
</evidence>
<reference evidence="15" key="3">
    <citation type="submission" date="2022-04" db="UniProtKB">
        <authorList>
            <consortium name="RefSeq"/>
        </authorList>
    </citation>
    <scope>IDENTIFICATION</scope>
    <source>
        <strain evidence="15">Punador</strain>
    </source>
</reference>
<feature type="compositionally biased region" description="Polar residues" evidence="11">
    <location>
        <begin position="504"/>
        <end position="513"/>
    </location>
</feature>
<keyword evidence="4 10" id="KW-0812">Transmembrane</keyword>
<dbReference type="InterPro" id="IPR017452">
    <property type="entry name" value="GPCR_Rhodpsn_7TM"/>
</dbReference>
<evidence type="ECO:0000256" key="4">
    <source>
        <dbReference type="ARBA" id="ARBA00022692"/>
    </source>
</evidence>
<dbReference type="RefSeq" id="XP_019845011.2">
    <property type="nucleotide sequence ID" value="XM_019989452.3"/>
</dbReference>
<evidence type="ECO:0000256" key="10">
    <source>
        <dbReference type="RuleBase" id="RU000688"/>
    </source>
</evidence>
<dbReference type="KEGG" id="bdr:105223924"/>
<organism evidence="14">
    <name type="scientific">Bactrocera dorsalis</name>
    <name type="common">Oriental fruit fly</name>
    <name type="synonym">Dacus dorsalis</name>
    <dbReference type="NCBI Taxonomy" id="27457"/>
    <lineage>
        <taxon>Eukaryota</taxon>
        <taxon>Metazoa</taxon>
        <taxon>Ecdysozoa</taxon>
        <taxon>Arthropoda</taxon>
        <taxon>Hexapoda</taxon>
        <taxon>Insecta</taxon>
        <taxon>Pterygota</taxon>
        <taxon>Neoptera</taxon>
        <taxon>Endopterygota</taxon>
        <taxon>Diptera</taxon>
        <taxon>Brachycera</taxon>
        <taxon>Muscomorpha</taxon>
        <taxon>Tephritoidea</taxon>
        <taxon>Tephritidae</taxon>
        <taxon>Bactrocera</taxon>
        <taxon>Bactrocera</taxon>
    </lineage>
</organism>
<evidence type="ECO:0000256" key="6">
    <source>
        <dbReference type="ARBA" id="ARBA00023040"/>
    </source>
</evidence>
<dbReference type="RefSeq" id="XP_019845012.1">
    <property type="nucleotide sequence ID" value="XM_019989453.2"/>
</dbReference>
<feature type="transmembrane region" description="Helical" evidence="12">
    <location>
        <begin position="386"/>
        <end position="408"/>
    </location>
</feature>
<gene>
    <name evidence="14" type="primary">CZR</name>
    <name evidence="15" type="synonym">LOC105223924</name>
</gene>
<evidence type="ECO:0000256" key="7">
    <source>
        <dbReference type="ARBA" id="ARBA00023136"/>
    </source>
</evidence>
<feature type="transmembrane region" description="Helical" evidence="12">
    <location>
        <begin position="113"/>
        <end position="132"/>
    </location>
</feature>
<feature type="compositionally biased region" description="Basic and acidic residues" evidence="11">
    <location>
        <begin position="515"/>
        <end position="524"/>
    </location>
</feature>